<dbReference type="Proteomes" id="UP001519460">
    <property type="component" value="Unassembled WGS sequence"/>
</dbReference>
<accession>A0ABD0LZ21</accession>
<evidence type="ECO:0000313" key="2">
    <source>
        <dbReference type="EMBL" id="KAK7504667.1"/>
    </source>
</evidence>
<comment type="caution">
    <text evidence="2">The sequence shown here is derived from an EMBL/GenBank/DDBJ whole genome shotgun (WGS) entry which is preliminary data.</text>
</comment>
<proteinExistence type="predicted"/>
<feature type="region of interest" description="Disordered" evidence="1">
    <location>
        <begin position="1"/>
        <end position="21"/>
    </location>
</feature>
<feature type="region of interest" description="Disordered" evidence="1">
    <location>
        <begin position="58"/>
        <end position="77"/>
    </location>
</feature>
<sequence length="77" mass="8288">MKKWQTKSGRATQDSRNQSATCPQLHALVTEGLISVSCRGRQSEERTSAGQVTLINAGDTVGKTRTDGEQSDLLSPL</sequence>
<organism evidence="2 3">
    <name type="scientific">Batillaria attramentaria</name>
    <dbReference type="NCBI Taxonomy" id="370345"/>
    <lineage>
        <taxon>Eukaryota</taxon>
        <taxon>Metazoa</taxon>
        <taxon>Spiralia</taxon>
        <taxon>Lophotrochozoa</taxon>
        <taxon>Mollusca</taxon>
        <taxon>Gastropoda</taxon>
        <taxon>Caenogastropoda</taxon>
        <taxon>Sorbeoconcha</taxon>
        <taxon>Cerithioidea</taxon>
        <taxon>Batillariidae</taxon>
        <taxon>Batillaria</taxon>
    </lineage>
</organism>
<gene>
    <name evidence="2" type="ORF">BaRGS_00004153</name>
</gene>
<dbReference type="AlphaFoldDB" id="A0ABD0LZ21"/>
<dbReference type="EMBL" id="JACVVK020000014">
    <property type="protein sequence ID" value="KAK7504667.1"/>
    <property type="molecule type" value="Genomic_DNA"/>
</dbReference>
<reference evidence="2 3" key="1">
    <citation type="journal article" date="2023" name="Sci. Data">
        <title>Genome assembly of the Korean intertidal mud-creeper Batillaria attramentaria.</title>
        <authorList>
            <person name="Patra A.K."/>
            <person name="Ho P.T."/>
            <person name="Jun S."/>
            <person name="Lee S.J."/>
            <person name="Kim Y."/>
            <person name="Won Y.J."/>
        </authorList>
    </citation>
    <scope>NUCLEOTIDE SEQUENCE [LARGE SCALE GENOMIC DNA]</scope>
    <source>
        <strain evidence="2">Wonlab-2016</strain>
    </source>
</reference>
<protein>
    <submittedName>
        <fullName evidence="2">Uncharacterized protein</fullName>
    </submittedName>
</protein>
<keyword evidence="3" id="KW-1185">Reference proteome</keyword>
<evidence type="ECO:0000256" key="1">
    <source>
        <dbReference type="SAM" id="MobiDB-lite"/>
    </source>
</evidence>
<name>A0ABD0LZ21_9CAEN</name>
<evidence type="ECO:0000313" key="3">
    <source>
        <dbReference type="Proteomes" id="UP001519460"/>
    </source>
</evidence>